<gene>
    <name evidence="12" type="ORF">LOTGIDRAFT_110026</name>
</gene>
<dbReference type="InterPro" id="IPR037607">
    <property type="entry name" value="DGK"/>
</dbReference>
<evidence type="ECO:0000259" key="10">
    <source>
        <dbReference type="PROSITE" id="PS50081"/>
    </source>
</evidence>
<dbReference type="GO" id="GO:0005524">
    <property type="term" value="F:ATP binding"/>
    <property type="evidence" value="ECO:0007669"/>
    <property type="project" value="UniProtKB-KW"/>
</dbReference>
<dbReference type="InterPro" id="IPR046349">
    <property type="entry name" value="C1-like_sf"/>
</dbReference>
<evidence type="ECO:0000256" key="3">
    <source>
        <dbReference type="ARBA" id="ARBA00022723"/>
    </source>
</evidence>
<dbReference type="PANTHER" id="PTHR11255">
    <property type="entry name" value="DIACYLGLYCEROL KINASE"/>
    <property type="match status" value="1"/>
</dbReference>
<dbReference type="GO" id="GO:0007200">
    <property type="term" value="P:phospholipase C-activating G protein-coupled receptor signaling pathway"/>
    <property type="evidence" value="ECO:0007669"/>
    <property type="project" value="InterPro"/>
</dbReference>
<keyword evidence="2 9" id="KW-0808">Transferase</keyword>
<reference evidence="12 13" key="1">
    <citation type="journal article" date="2013" name="Nature">
        <title>Insights into bilaterian evolution from three spiralian genomes.</title>
        <authorList>
            <person name="Simakov O."/>
            <person name="Marletaz F."/>
            <person name="Cho S.J."/>
            <person name="Edsinger-Gonzales E."/>
            <person name="Havlak P."/>
            <person name="Hellsten U."/>
            <person name="Kuo D.H."/>
            <person name="Larsson T."/>
            <person name="Lv J."/>
            <person name="Arendt D."/>
            <person name="Savage R."/>
            <person name="Osoegawa K."/>
            <person name="de Jong P."/>
            <person name="Grimwood J."/>
            <person name="Chapman J.A."/>
            <person name="Shapiro H."/>
            <person name="Aerts A."/>
            <person name="Otillar R.P."/>
            <person name="Terry A.Y."/>
            <person name="Boore J.L."/>
            <person name="Grigoriev I.V."/>
            <person name="Lindberg D.R."/>
            <person name="Seaver E.C."/>
            <person name="Weisblat D.A."/>
            <person name="Putnam N.H."/>
            <person name="Rokhsar D.S."/>
        </authorList>
    </citation>
    <scope>NUCLEOTIDE SEQUENCE [LARGE SCALE GENOMIC DNA]</scope>
</reference>
<evidence type="ECO:0000256" key="1">
    <source>
        <dbReference type="ARBA" id="ARBA00009280"/>
    </source>
</evidence>
<dbReference type="SMART" id="SM00045">
    <property type="entry name" value="DAGKa"/>
    <property type="match status" value="1"/>
</dbReference>
<dbReference type="SMART" id="SM00046">
    <property type="entry name" value="DAGKc"/>
    <property type="match status" value="1"/>
</dbReference>
<keyword evidence="5 9" id="KW-0547">Nucleotide-binding</keyword>
<dbReference type="InterPro" id="IPR002219">
    <property type="entry name" value="PKC_DAG/PE"/>
</dbReference>
<evidence type="ECO:0000259" key="11">
    <source>
        <dbReference type="PROSITE" id="PS50146"/>
    </source>
</evidence>
<sequence>MVTLLCIFVYITRLYRQYRLKHYDVPARDIRKGHRWVMVEIFPKPTYCNIEKYHIVHGAECDSCGICVADHNMKKANVLIPCKKLCTDNRKEKFSHHWVPGNLPLNSKCMVCHTDCGNLPQLSDFKCCWCLRTLHDDCIPFNDDCDLGRYRQLIIPPNCVELKWIGMRRKLVVKTVRKPNILNWSPLIIIANKKSGSKDAEVLLRTFRGYLNPIQVIDISESKPEDGLELCDLLPDIVFTVLVCGGDGTIGWVLRAIENLNLRTPPQVGMVPLGTGNDLSRVLGWGEGYTGDIEVPEILEQLKFVKPVKLDRWKIEISHEKRLGIPLRKRTIMMNNYASLGVDALVTLNFHKQRESLPWLFAHRIINKFCYFTYGTKDVLERECKHLHKKLQVELDGKLIDLPEIEGLVVLNISSWGGGVRPWQLSGDEGNFKPARYDDKMLEVMALYSSFHIAQLQVGLASPIRLGQAQFVKIRLFGGNAPMQVDGEPWEQHPAEIIITHQTQASILAKNEH</sequence>
<accession>V4B0Y8</accession>
<proteinExistence type="inferred from homology"/>
<evidence type="ECO:0000256" key="8">
    <source>
        <dbReference type="ARBA" id="ARBA00022840"/>
    </source>
</evidence>
<evidence type="ECO:0000256" key="9">
    <source>
        <dbReference type="RuleBase" id="RU361128"/>
    </source>
</evidence>
<dbReference type="GO" id="GO:0016020">
    <property type="term" value="C:membrane"/>
    <property type="evidence" value="ECO:0007669"/>
    <property type="project" value="TreeGrafter"/>
</dbReference>
<dbReference type="OMA" id="MQPDCER"/>
<organism evidence="12 13">
    <name type="scientific">Lottia gigantea</name>
    <name type="common">Giant owl limpet</name>
    <dbReference type="NCBI Taxonomy" id="225164"/>
    <lineage>
        <taxon>Eukaryota</taxon>
        <taxon>Metazoa</taxon>
        <taxon>Spiralia</taxon>
        <taxon>Lophotrochozoa</taxon>
        <taxon>Mollusca</taxon>
        <taxon>Gastropoda</taxon>
        <taxon>Patellogastropoda</taxon>
        <taxon>Lottioidea</taxon>
        <taxon>Lottiidae</taxon>
        <taxon>Lottia</taxon>
    </lineage>
</organism>
<name>V4B0Y8_LOTGI</name>
<keyword evidence="7" id="KW-0862">Zinc</keyword>
<dbReference type="InterPro" id="IPR000756">
    <property type="entry name" value="Diacylglycerol_kin_accessory"/>
</dbReference>
<dbReference type="SMART" id="SM00109">
    <property type="entry name" value="C1"/>
    <property type="match status" value="2"/>
</dbReference>
<dbReference type="Gene3D" id="2.60.200.40">
    <property type="match status" value="1"/>
</dbReference>
<keyword evidence="6 9" id="KW-0418">Kinase</keyword>
<feature type="domain" description="DAGKc" evidence="11">
    <location>
        <begin position="182"/>
        <end position="319"/>
    </location>
</feature>
<dbReference type="PROSITE" id="PS00479">
    <property type="entry name" value="ZF_DAG_PE_1"/>
    <property type="match status" value="1"/>
</dbReference>
<feature type="domain" description="Phorbol-ester/DAG-type" evidence="10">
    <location>
        <begin position="95"/>
        <end position="145"/>
    </location>
</feature>
<dbReference type="PANTHER" id="PTHR11255:SF118">
    <property type="entry name" value="DIACYLGLYCEROL KINASE EPSILON"/>
    <property type="match status" value="1"/>
</dbReference>
<evidence type="ECO:0000256" key="2">
    <source>
        <dbReference type="ARBA" id="ARBA00022679"/>
    </source>
</evidence>
<dbReference type="OrthoDB" id="242257at2759"/>
<dbReference type="CTD" id="20230539"/>
<evidence type="ECO:0000256" key="6">
    <source>
        <dbReference type="ARBA" id="ARBA00022777"/>
    </source>
</evidence>
<dbReference type="InterPro" id="IPR016064">
    <property type="entry name" value="NAD/diacylglycerol_kinase_sf"/>
</dbReference>
<dbReference type="CDD" id="cd20853">
    <property type="entry name" value="C1_DGKepsilon_typeIII_rpt2"/>
    <property type="match status" value="1"/>
</dbReference>
<dbReference type="SUPFAM" id="SSF111331">
    <property type="entry name" value="NAD kinase/diacylglycerol kinase-like"/>
    <property type="match status" value="1"/>
</dbReference>
<dbReference type="CDD" id="cd20801">
    <property type="entry name" value="C1_DGKepsilon_typeIII_rpt1"/>
    <property type="match status" value="1"/>
</dbReference>
<dbReference type="AlphaFoldDB" id="V4B0Y8"/>
<dbReference type="InterPro" id="IPR001206">
    <property type="entry name" value="Diacylglycerol_kinase_cat_dom"/>
</dbReference>
<dbReference type="Proteomes" id="UP000030746">
    <property type="component" value="Unassembled WGS sequence"/>
</dbReference>
<dbReference type="SUPFAM" id="SSF57889">
    <property type="entry name" value="Cysteine-rich domain"/>
    <property type="match status" value="1"/>
</dbReference>
<dbReference type="KEGG" id="lgi:LOTGIDRAFT_110026"/>
<dbReference type="EC" id="2.7.1.107" evidence="9"/>
<dbReference type="STRING" id="225164.V4B0Y8"/>
<evidence type="ECO:0000256" key="5">
    <source>
        <dbReference type="ARBA" id="ARBA00022741"/>
    </source>
</evidence>
<dbReference type="GO" id="GO:0046872">
    <property type="term" value="F:metal ion binding"/>
    <property type="evidence" value="ECO:0007669"/>
    <property type="project" value="UniProtKB-KW"/>
</dbReference>
<dbReference type="GO" id="GO:0004143">
    <property type="term" value="F:ATP-dependent diacylglycerol kinase activity"/>
    <property type="evidence" value="ECO:0007669"/>
    <property type="project" value="UniProtKB-EC"/>
</dbReference>
<dbReference type="RefSeq" id="XP_009045400.1">
    <property type="nucleotide sequence ID" value="XM_009047152.1"/>
</dbReference>
<keyword evidence="8 9" id="KW-0067">ATP-binding</keyword>
<dbReference type="GeneID" id="20230539"/>
<dbReference type="EMBL" id="KB199905">
    <property type="protein sequence ID" value="ESP03918.1"/>
    <property type="molecule type" value="Genomic_DNA"/>
</dbReference>
<keyword evidence="4" id="KW-0677">Repeat</keyword>
<evidence type="ECO:0000256" key="7">
    <source>
        <dbReference type="ARBA" id="ARBA00022833"/>
    </source>
</evidence>
<dbReference type="HOGENOM" id="CLU_003770_3_1_1"/>
<evidence type="ECO:0000256" key="4">
    <source>
        <dbReference type="ARBA" id="ARBA00022737"/>
    </source>
</evidence>
<dbReference type="PROSITE" id="PS50081">
    <property type="entry name" value="ZF_DAG_PE_2"/>
    <property type="match status" value="1"/>
</dbReference>
<dbReference type="PROSITE" id="PS50146">
    <property type="entry name" value="DAGK"/>
    <property type="match status" value="1"/>
</dbReference>
<dbReference type="Pfam" id="PF00609">
    <property type="entry name" value="DAGK_acc"/>
    <property type="match status" value="1"/>
</dbReference>
<evidence type="ECO:0000313" key="12">
    <source>
        <dbReference type="EMBL" id="ESP03918.1"/>
    </source>
</evidence>
<evidence type="ECO:0000313" key="13">
    <source>
        <dbReference type="Proteomes" id="UP000030746"/>
    </source>
</evidence>
<dbReference type="Gene3D" id="3.30.60.20">
    <property type="match status" value="1"/>
</dbReference>
<dbReference type="Pfam" id="PF00781">
    <property type="entry name" value="DAGK_cat"/>
    <property type="match status" value="1"/>
</dbReference>
<comment type="catalytic activity">
    <reaction evidence="9">
        <text>a 1,2-diacyl-sn-glycerol + ATP = a 1,2-diacyl-sn-glycero-3-phosphate + ADP + H(+)</text>
        <dbReference type="Rhea" id="RHEA:10272"/>
        <dbReference type="ChEBI" id="CHEBI:15378"/>
        <dbReference type="ChEBI" id="CHEBI:17815"/>
        <dbReference type="ChEBI" id="CHEBI:30616"/>
        <dbReference type="ChEBI" id="CHEBI:58608"/>
        <dbReference type="ChEBI" id="CHEBI:456216"/>
        <dbReference type="EC" id="2.7.1.107"/>
    </reaction>
</comment>
<protein>
    <recommendedName>
        <fullName evidence="9">Diacylglycerol kinase</fullName>
        <shortName evidence="9">DAG kinase</shortName>
        <ecNumber evidence="9">2.7.1.107</ecNumber>
    </recommendedName>
</protein>
<dbReference type="InterPro" id="IPR017438">
    <property type="entry name" value="ATP-NAD_kinase_N"/>
</dbReference>
<keyword evidence="3" id="KW-0479">Metal-binding</keyword>
<comment type="similarity">
    <text evidence="1 9">Belongs to the eukaryotic diacylglycerol kinase family.</text>
</comment>
<dbReference type="Gene3D" id="3.40.50.10330">
    <property type="entry name" value="Probable inorganic polyphosphate/atp-NAD kinase, domain 1"/>
    <property type="match status" value="1"/>
</dbReference>
<keyword evidence="13" id="KW-1185">Reference proteome</keyword>